<dbReference type="CDD" id="cd03768">
    <property type="entry name" value="SR_ResInv"/>
    <property type="match status" value="1"/>
</dbReference>
<dbReference type="OrthoDB" id="9797501at2"/>
<organism evidence="9 10">
    <name type="scientific">Jeotgalibacillus campisalis</name>
    <dbReference type="NCBI Taxonomy" id="220754"/>
    <lineage>
        <taxon>Bacteria</taxon>
        <taxon>Bacillati</taxon>
        <taxon>Bacillota</taxon>
        <taxon>Bacilli</taxon>
        <taxon>Bacillales</taxon>
        <taxon>Caryophanaceae</taxon>
        <taxon>Jeotgalibacillus</taxon>
    </lineage>
</organism>
<evidence type="ECO:0000256" key="2">
    <source>
        <dbReference type="ARBA" id="ARBA00023125"/>
    </source>
</evidence>
<dbReference type="GO" id="GO:0000150">
    <property type="term" value="F:DNA strand exchange activity"/>
    <property type="evidence" value="ECO:0007669"/>
    <property type="project" value="InterPro"/>
</dbReference>
<gene>
    <name evidence="9" type="ORF">KR50_28750</name>
</gene>
<dbReference type="SMART" id="SM00857">
    <property type="entry name" value="Resolvase"/>
    <property type="match status" value="1"/>
</dbReference>
<dbReference type="GO" id="GO:0015074">
    <property type="term" value="P:DNA integration"/>
    <property type="evidence" value="ECO:0007669"/>
    <property type="project" value="UniProtKB-KW"/>
</dbReference>
<keyword evidence="1" id="KW-0229">DNA integration</keyword>
<dbReference type="Pfam" id="PF00239">
    <property type="entry name" value="Resolvase"/>
    <property type="match status" value="1"/>
</dbReference>
<accession>A0A0C2R7G4</accession>
<feature type="coiled-coil region" evidence="6">
    <location>
        <begin position="380"/>
        <end position="407"/>
    </location>
</feature>
<dbReference type="PANTHER" id="PTHR30461:SF23">
    <property type="entry name" value="DNA RECOMBINASE-RELATED"/>
    <property type="match status" value="1"/>
</dbReference>
<dbReference type="Gene3D" id="3.40.50.1390">
    <property type="entry name" value="Resolvase, N-terminal catalytic domain"/>
    <property type="match status" value="1"/>
</dbReference>
<keyword evidence="6" id="KW-0175">Coiled coil</keyword>
<dbReference type="InterPro" id="IPR006118">
    <property type="entry name" value="Recombinase_CS"/>
</dbReference>
<dbReference type="InterPro" id="IPR006119">
    <property type="entry name" value="Resolv_N"/>
</dbReference>
<keyword evidence="3" id="KW-0233">DNA recombination</keyword>
<proteinExistence type="predicted"/>
<evidence type="ECO:0000256" key="6">
    <source>
        <dbReference type="SAM" id="Coils"/>
    </source>
</evidence>
<dbReference type="Proteomes" id="UP000031972">
    <property type="component" value="Unassembled WGS sequence"/>
</dbReference>
<evidence type="ECO:0000259" key="8">
    <source>
        <dbReference type="PROSITE" id="PS51737"/>
    </source>
</evidence>
<evidence type="ECO:0000256" key="5">
    <source>
        <dbReference type="PROSITE-ProRule" id="PRU10137"/>
    </source>
</evidence>
<name>A0A0C2R7G4_9BACL</name>
<dbReference type="Gene3D" id="3.90.1750.20">
    <property type="entry name" value="Putative Large Serine Recombinase, Chain B, Domain 2"/>
    <property type="match status" value="1"/>
</dbReference>
<keyword evidence="2" id="KW-0238">DNA-binding</keyword>
<dbReference type="RefSeq" id="WP_041059816.1">
    <property type="nucleotide sequence ID" value="NZ_JXRR01000017.1"/>
</dbReference>
<dbReference type="EMBL" id="JXRR01000017">
    <property type="protein sequence ID" value="KIL46200.1"/>
    <property type="molecule type" value="Genomic_DNA"/>
</dbReference>
<dbReference type="Pfam" id="PF07508">
    <property type="entry name" value="Recombinase"/>
    <property type="match status" value="1"/>
</dbReference>
<dbReference type="PROSITE" id="PS00397">
    <property type="entry name" value="RECOMBINASES_1"/>
    <property type="match status" value="1"/>
</dbReference>
<reference evidence="9 10" key="1">
    <citation type="submission" date="2015-01" db="EMBL/GenBank/DDBJ databases">
        <title>Jeotgalibacillus campisalis genome sequencing.</title>
        <authorList>
            <person name="Goh K.M."/>
            <person name="Chan K.-G."/>
            <person name="Yaakop A.S."/>
            <person name="Ee R."/>
            <person name="Gan H.M."/>
            <person name="Chan C.S."/>
        </authorList>
    </citation>
    <scope>NUCLEOTIDE SEQUENCE [LARGE SCALE GENOMIC DNA]</scope>
    <source>
        <strain evidence="9 10">SF-57</strain>
    </source>
</reference>
<feature type="domain" description="Resolvase/invertase-type recombinase catalytic" evidence="7">
    <location>
        <begin position="2"/>
        <end position="149"/>
    </location>
</feature>
<dbReference type="InterPro" id="IPR050639">
    <property type="entry name" value="SSR_resolvase"/>
</dbReference>
<dbReference type="SUPFAM" id="SSF53041">
    <property type="entry name" value="Resolvase-like"/>
    <property type="match status" value="1"/>
</dbReference>
<dbReference type="PROSITE" id="PS51736">
    <property type="entry name" value="RECOMBINASES_3"/>
    <property type="match status" value="1"/>
</dbReference>
<evidence type="ECO:0000313" key="9">
    <source>
        <dbReference type="EMBL" id="KIL46200.1"/>
    </source>
</evidence>
<dbReference type="InterPro" id="IPR036162">
    <property type="entry name" value="Resolvase-like_N_sf"/>
</dbReference>
<evidence type="ECO:0000256" key="3">
    <source>
        <dbReference type="ARBA" id="ARBA00023172"/>
    </source>
</evidence>
<comment type="caution">
    <text evidence="9">The sequence shown here is derived from an EMBL/GenBank/DDBJ whole genome shotgun (WGS) entry which is preliminary data.</text>
</comment>
<dbReference type="InterPro" id="IPR011109">
    <property type="entry name" value="DNA_bind_recombinase_dom"/>
</dbReference>
<dbReference type="InterPro" id="IPR038109">
    <property type="entry name" value="DNA_bind_recomb_sf"/>
</dbReference>
<feature type="domain" description="Recombinase" evidence="8">
    <location>
        <begin position="156"/>
        <end position="260"/>
    </location>
</feature>
<dbReference type="PANTHER" id="PTHR30461">
    <property type="entry name" value="DNA-INVERTASE FROM LAMBDOID PROPHAGE"/>
    <property type="match status" value="1"/>
</dbReference>
<evidence type="ECO:0000313" key="10">
    <source>
        <dbReference type="Proteomes" id="UP000031972"/>
    </source>
</evidence>
<evidence type="ECO:0000259" key="7">
    <source>
        <dbReference type="PROSITE" id="PS51736"/>
    </source>
</evidence>
<evidence type="ECO:0000256" key="4">
    <source>
        <dbReference type="PIRSR" id="PIRSR606118-50"/>
    </source>
</evidence>
<protein>
    <submittedName>
        <fullName evidence="9">Recombinase</fullName>
    </submittedName>
</protein>
<feature type="active site" description="O-(5'-phospho-DNA)-serine intermediate" evidence="4 5">
    <location>
        <position position="10"/>
    </location>
</feature>
<dbReference type="PATRIC" id="fig|220754.4.peg.2889"/>
<keyword evidence="10" id="KW-1185">Reference proteome</keyword>
<dbReference type="AlphaFoldDB" id="A0A0C2R7G4"/>
<dbReference type="GO" id="GO:0003677">
    <property type="term" value="F:DNA binding"/>
    <property type="evidence" value="ECO:0007669"/>
    <property type="project" value="UniProtKB-KW"/>
</dbReference>
<sequence>MTVGIYIRVSTEEQAKEGYSISAQREKLKAFCLSQDWTDFRFYPDEGVSAKDLKRSEMQLMMKHIQEKKIDTVLVYRLDRLTRSVRDLHVLLDFFEQHGCTFKSATEVFDTTTAMGRLFVTIVGALSSWERENLGERVQFGQIEKARQGEFAAPAPLGYDKINSKLHINEKEAEIVRDMVQRAIDGQSARQISNNFNERGVPTIRGYRWHIATILSILRNPALYGATRWKDEVIENTHEGIISKEEFLKLRKIIQSRQNFKVRDVKSIFIFQMKIECPTCKAKLTCERSKYERKKDKVLVETNGYRCQNCTLNQRPAIRASELKLLKALDTYMANLEIAPSPKKAKSPADAAEKIRAEIVAIDRQRTKYQKAWSMDLMTDDEFSARIRETKNERDALEKKLKKTEGKEPEVDYAKMHRVLNNFNKNWSLMKPDTRRKFMQRFIEKIEIKKEDGRVEITRVHFY</sequence>
<dbReference type="PROSITE" id="PS51737">
    <property type="entry name" value="RECOMBINASE_DNA_BIND"/>
    <property type="match status" value="1"/>
</dbReference>
<evidence type="ECO:0000256" key="1">
    <source>
        <dbReference type="ARBA" id="ARBA00022908"/>
    </source>
</evidence>